<reference evidence="2" key="1">
    <citation type="submission" date="2016-12" db="EMBL/GenBank/DDBJ databases">
        <title>The genomes of Aspergillus section Nigri reveals drivers in fungal speciation.</title>
        <authorList>
            <consortium name="DOE Joint Genome Institute"/>
            <person name="Vesth T.C."/>
            <person name="Nybo J."/>
            <person name="Theobald S."/>
            <person name="Brandl J."/>
            <person name="Frisvad J.C."/>
            <person name="Nielsen K.F."/>
            <person name="Lyhne E.K."/>
            <person name="Kogle M.E."/>
            <person name="Kuo A."/>
            <person name="Riley R."/>
            <person name="Clum A."/>
            <person name="Nolan M."/>
            <person name="Lipzen A."/>
            <person name="Salamov A."/>
            <person name="Henrissat B."/>
            <person name="Wiebenga A."/>
            <person name="De Vries R.P."/>
            <person name="Grigoriev I.V."/>
            <person name="Mortensen U.H."/>
            <person name="Andersen M.R."/>
            <person name="Baker S.E."/>
        </authorList>
    </citation>
    <scope>NUCLEOTIDE SEQUENCE [LARGE SCALE GENOMIC DNA]</scope>
    <source>
        <strain evidence="2">CBS 115656</strain>
    </source>
</reference>
<dbReference type="RefSeq" id="XP_025479196.1">
    <property type="nucleotide sequence ID" value="XM_025624800.1"/>
</dbReference>
<evidence type="ECO:0000313" key="2">
    <source>
        <dbReference type="EMBL" id="PYH33718.1"/>
    </source>
</evidence>
<feature type="compositionally biased region" description="Polar residues" evidence="1">
    <location>
        <begin position="41"/>
        <end position="54"/>
    </location>
</feature>
<dbReference type="AlphaFoldDB" id="A0A318Z0R6"/>
<protein>
    <submittedName>
        <fullName evidence="2">Uncharacterized protein</fullName>
    </submittedName>
</protein>
<dbReference type="GeneID" id="37127256"/>
<gene>
    <name evidence="2" type="ORF">BO87DRAFT_387149</name>
</gene>
<sequence length="229" mass="25122">MNLFDFILMPFSKAHTSEPKSHVWDPETVTMQKPTAPEPPSTKTSTAAPESSDLNLRGGGEAGEVCCGVSRGWSLTEMGPSEGLASRAESEKGGDSHPRTLQSHICPPQQGSFNFSCRNTESEIPQVQTLKEQYYRTQHDLVLDSLGDFLSKQVHEACVSLYLVQSLSTPIRAQISTEPSAPRQRAHNDSGSVRIRVDMYMSQNGIGIIYTSISIDNYVVANSKSRIFA</sequence>
<evidence type="ECO:0000313" key="3">
    <source>
        <dbReference type="Proteomes" id="UP000247647"/>
    </source>
</evidence>
<dbReference type="EMBL" id="KZ821462">
    <property type="protein sequence ID" value="PYH33718.1"/>
    <property type="molecule type" value="Genomic_DNA"/>
</dbReference>
<feature type="region of interest" description="Disordered" evidence="1">
    <location>
        <begin position="78"/>
        <end position="105"/>
    </location>
</feature>
<evidence type="ECO:0000256" key="1">
    <source>
        <dbReference type="SAM" id="MobiDB-lite"/>
    </source>
</evidence>
<organism evidence="2 3">
    <name type="scientific">Aspergillus neoniger (strain CBS 115656)</name>
    <dbReference type="NCBI Taxonomy" id="1448310"/>
    <lineage>
        <taxon>Eukaryota</taxon>
        <taxon>Fungi</taxon>
        <taxon>Dikarya</taxon>
        <taxon>Ascomycota</taxon>
        <taxon>Pezizomycotina</taxon>
        <taxon>Eurotiomycetes</taxon>
        <taxon>Eurotiomycetidae</taxon>
        <taxon>Eurotiales</taxon>
        <taxon>Aspergillaceae</taxon>
        <taxon>Aspergillus</taxon>
        <taxon>Aspergillus subgen. Circumdati</taxon>
    </lineage>
</organism>
<accession>A0A318Z0R6</accession>
<feature type="compositionally biased region" description="Basic and acidic residues" evidence="1">
    <location>
        <begin position="15"/>
        <end position="25"/>
    </location>
</feature>
<feature type="compositionally biased region" description="Basic and acidic residues" evidence="1">
    <location>
        <begin position="88"/>
        <end position="98"/>
    </location>
</feature>
<feature type="region of interest" description="Disordered" evidence="1">
    <location>
        <begin position="15"/>
        <end position="61"/>
    </location>
</feature>
<dbReference type="Proteomes" id="UP000247647">
    <property type="component" value="Unassembled WGS sequence"/>
</dbReference>
<name>A0A318Z0R6_ASPNB</name>
<dbReference type="OrthoDB" id="4153865at2759"/>
<keyword evidence="3" id="KW-1185">Reference proteome</keyword>
<proteinExistence type="predicted"/>